<dbReference type="PANTHER" id="PTHR11410">
    <property type="entry name" value="ATP SYNTHASE SUBUNIT A"/>
    <property type="match status" value="1"/>
</dbReference>
<evidence type="ECO:0000256" key="2">
    <source>
        <dbReference type="ARBA" id="ARBA00004141"/>
    </source>
</evidence>
<dbReference type="GO" id="GO:0045259">
    <property type="term" value="C:proton-transporting ATP synthase complex"/>
    <property type="evidence" value="ECO:0007669"/>
    <property type="project" value="UniProtKB-KW"/>
</dbReference>
<evidence type="ECO:0000256" key="10">
    <source>
        <dbReference type="ARBA" id="ARBA00023065"/>
    </source>
</evidence>
<keyword evidence="15" id="KW-0496">Mitochondrion</keyword>
<comment type="similarity">
    <text evidence="3">Belongs to the ATPase A chain family.</text>
</comment>
<evidence type="ECO:0000256" key="5">
    <source>
        <dbReference type="ARBA" id="ARBA00022448"/>
    </source>
</evidence>
<dbReference type="InterPro" id="IPR000568">
    <property type="entry name" value="ATP_synth_F0_asu"/>
</dbReference>
<evidence type="ECO:0000313" key="15">
    <source>
        <dbReference type="EMBL" id="KAF3419748.1"/>
    </source>
</evidence>
<evidence type="ECO:0000256" key="7">
    <source>
        <dbReference type="ARBA" id="ARBA00022692"/>
    </source>
</evidence>
<keyword evidence="9 14" id="KW-1133">Transmembrane helix</keyword>
<evidence type="ECO:0000256" key="3">
    <source>
        <dbReference type="ARBA" id="ARBA00006810"/>
    </source>
</evidence>
<keyword evidence="6" id="KW-0138">CF(0)</keyword>
<geneLocation type="mitochondrion" evidence="15"/>
<dbReference type="Gene3D" id="1.20.120.220">
    <property type="entry name" value="ATP synthase, F0 complex, subunit A"/>
    <property type="match status" value="1"/>
</dbReference>
<dbReference type="EMBL" id="WNWW01002174">
    <property type="protein sequence ID" value="KAF3419748.1"/>
    <property type="molecule type" value="Genomic_DNA"/>
</dbReference>
<dbReference type="SUPFAM" id="SSF81336">
    <property type="entry name" value="F1F0 ATP synthase subunit A"/>
    <property type="match status" value="1"/>
</dbReference>
<keyword evidence="7 14" id="KW-0812">Transmembrane</keyword>
<dbReference type="AlphaFoldDB" id="A0A833S2H6"/>
<dbReference type="Proteomes" id="UP000655588">
    <property type="component" value="Unassembled WGS sequence"/>
</dbReference>
<feature type="transmembrane region" description="Helical" evidence="14">
    <location>
        <begin position="199"/>
        <end position="223"/>
    </location>
</feature>
<keyword evidence="8" id="KW-0375">Hydrogen ion transport</keyword>
<dbReference type="Pfam" id="PF00119">
    <property type="entry name" value="ATP-synt_A"/>
    <property type="match status" value="1"/>
</dbReference>
<dbReference type="PRINTS" id="PR00123">
    <property type="entry name" value="ATPASEA"/>
</dbReference>
<protein>
    <recommendedName>
        <fullName evidence="13">ATP synthase subunit a</fullName>
    </recommendedName>
</protein>
<evidence type="ECO:0000256" key="4">
    <source>
        <dbReference type="ARBA" id="ARBA00011648"/>
    </source>
</evidence>
<keyword evidence="5" id="KW-0813">Transport</keyword>
<keyword evidence="10" id="KW-0406">Ion transport</keyword>
<dbReference type="InterPro" id="IPR045083">
    <property type="entry name" value="ATP_synth_F0_asu_bact/mt"/>
</dbReference>
<dbReference type="GO" id="GO:0005743">
    <property type="term" value="C:mitochondrial inner membrane"/>
    <property type="evidence" value="ECO:0007669"/>
    <property type="project" value="UniProtKB-SubCell"/>
</dbReference>
<evidence type="ECO:0000313" key="16">
    <source>
        <dbReference type="Proteomes" id="UP000655588"/>
    </source>
</evidence>
<dbReference type="GO" id="GO:0046933">
    <property type="term" value="F:proton-transporting ATP synthase activity, rotational mechanism"/>
    <property type="evidence" value="ECO:0007669"/>
    <property type="project" value="TreeGrafter"/>
</dbReference>
<feature type="transmembrane region" description="Helical" evidence="14">
    <location>
        <begin position="74"/>
        <end position="97"/>
    </location>
</feature>
<organism evidence="15 16">
    <name type="scientific">Frieseomelitta varia</name>
    <dbReference type="NCBI Taxonomy" id="561572"/>
    <lineage>
        <taxon>Eukaryota</taxon>
        <taxon>Metazoa</taxon>
        <taxon>Ecdysozoa</taxon>
        <taxon>Arthropoda</taxon>
        <taxon>Hexapoda</taxon>
        <taxon>Insecta</taxon>
        <taxon>Pterygota</taxon>
        <taxon>Neoptera</taxon>
        <taxon>Endopterygota</taxon>
        <taxon>Hymenoptera</taxon>
        <taxon>Apocrita</taxon>
        <taxon>Aculeata</taxon>
        <taxon>Apoidea</taxon>
        <taxon>Anthophila</taxon>
        <taxon>Apidae</taxon>
        <taxon>Frieseomelitta</taxon>
    </lineage>
</organism>
<dbReference type="PROSITE" id="PS00449">
    <property type="entry name" value="ATPASE_A"/>
    <property type="match status" value="1"/>
</dbReference>
<sequence>MKLILMNLFEMFDPSIYFIFNFQFNWIFIIMSLIIFMNNYWLIPSRFNMLLNKFFYILFKEFSMSMNKKFHSNLFIFLSLMFFIMFMNFFSLFPYIFSLTSHLLFNLSMSLSLWLSFFIYQLYNYPINFLKHLVPLNSPKFLMHFMVLIELISLFIRPWTLSIRLSSNLISGHLILVLLSNFMMNFIFILPFSMIIQNILLILEIFMSMIQAYVFSILLMLYFNESN</sequence>
<dbReference type="PANTHER" id="PTHR11410:SF0">
    <property type="entry name" value="ATP SYNTHASE SUBUNIT A"/>
    <property type="match status" value="1"/>
</dbReference>
<keyword evidence="16" id="KW-1185">Reference proteome</keyword>
<feature type="transmembrane region" description="Helical" evidence="14">
    <location>
        <begin position="103"/>
        <end position="120"/>
    </location>
</feature>
<keyword evidence="11 14" id="KW-0472">Membrane</keyword>
<accession>A0A833S2H6</accession>
<evidence type="ECO:0000256" key="8">
    <source>
        <dbReference type="ARBA" id="ARBA00022781"/>
    </source>
</evidence>
<comment type="caution">
    <text evidence="15">The sequence shown here is derived from an EMBL/GenBank/DDBJ whole genome shotgun (WGS) entry which is preliminary data.</text>
</comment>
<proteinExistence type="inferred from homology"/>
<evidence type="ECO:0000256" key="12">
    <source>
        <dbReference type="ARBA" id="ARBA00023310"/>
    </source>
</evidence>
<evidence type="ECO:0000256" key="9">
    <source>
        <dbReference type="ARBA" id="ARBA00022989"/>
    </source>
</evidence>
<evidence type="ECO:0000256" key="13">
    <source>
        <dbReference type="RuleBase" id="RU004450"/>
    </source>
</evidence>
<evidence type="ECO:0000256" key="11">
    <source>
        <dbReference type="ARBA" id="ARBA00023136"/>
    </source>
</evidence>
<name>A0A833S2H6_9HYME</name>
<evidence type="ECO:0000256" key="14">
    <source>
        <dbReference type="SAM" id="Phobius"/>
    </source>
</evidence>
<keyword evidence="12" id="KW-0066">ATP synthesis</keyword>
<reference evidence="15" key="1">
    <citation type="submission" date="2019-11" db="EMBL/GenBank/DDBJ databases">
        <title>The nuclear and mitochondrial genomes of Frieseomelitta varia - a highly eusocial stingless bee (Meliponini) with a permanently sterile worker caste.</title>
        <authorList>
            <person name="Freitas F.C.P."/>
            <person name="Lourenco A.P."/>
            <person name="Nunes F.M.F."/>
            <person name="Paschoal A.R."/>
            <person name="Abreu F.C.P."/>
            <person name="Barbin F.O."/>
            <person name="Bataglia L."/>
            <person name="Cardoso-Junior C.A.M."/>
            <person name="Cervoni M.S."/>
            <person name="Silva S.R."/>
            <person name="Dalarmi F."/>
            <person name="Del Lama M.A."/>
            <person name="Depintor T.S."/>
            <person name="Ferreira K.M."/>
            <person name="Goria P.S."/>
            <person name="Jaskot M.C."/>
            <person name="Lago D.C."/>
            <person name="Luna-Lucena D."/>
            <person name="Moda L.M."/>
            <person name="Nascimento L."/>
            <person name="Pedrino M."/>
            <person name="Rabico F.O."/>
            <person name="Sanches F.C."/>
            <person name="Santos D.E."/>
            <person name="Santos C.G."/>
            <person name="Vieira J."/>
            <person name="Lopes T.F."/>
            <person name="Barchuk A.R."/>
            <person name="Hartfelder K."/>
            <person name="Simoes Z.L.P."/>
            <person name="Bitondi M.M.G."/>
            <person name="Pinheiro D.G."/>
        </authorList>
    </citation>
    <scope>NUCLEOTIDE SEQUENCE</scope>
    <source>
        <strain evidence="15">USP_RPSP 00005682</strain>
        <tissue evidence="15">Whole individual</tissue>
    </source>
</reference>
<feature type="transmembrane region" description="Helical" evidence="14">
    <location>
        <begin position="16"/>
        <end position="43"/>
    </location>
</feature>
<comment type="subunit">
    <text evidence="4">F-type ATPases have 2 components, CF(1) - the catalytic core - and CF(0) - the membrane proton channel. CF(1) has five subunits: alpha(3), beta(3), gamma(1), delta(1), epsilon(1). CF(0) has three main subunits: a, b and c.</text>
</comment>
<dbReference type="InterPro" id="IPR035908">
    <property type="entry name" value="F0_ATP_A_sf"/>
</dbReference>
<feature type="transmembrane region" description="Helical" evidence="14">
    <location>
        <begin position="141"/>
        <end position="160"/>
    </location>
</feature>
<comment type="subcellular location">
    <subcellularLocation>
        <location evidence="2">Membrane</location>
        <topology evidence="2">Multi-pass membrane protein</topology>
    </subcellularLocation>
    <subcellularLocation>
        <location evidence="13">Mitochondrion inner membrane</location>
        <topology evidence="13">Multi-pass membrane protein</topology>
    </subcellularLocation>
</comment>
<dbReference type="InterPro" id="IPR023011">
    <property type="entry name" value="ATP_synth_F0_asu_AS"/>
</dbReference>
<dbReference type="CDD" id="cd00310">
    <property type="entry name" value="ATP-synt_Fo_a_6"/>
    <property type="match status" value="1"/>
</dbReference>
<evidence type="ECO:0000256" key="6">
    <source>
        <dbReference type="ARBA" id="ARBA00022547"/>
    </source>
</evidence>
<dbReference type="NCBIfam" id="TIGR01131">
    <property type="entry name" value="ATP_synt_6_or_A"/>
    <property type="match status" value="1"/>
</dbReference>
<comment type="function">
    <text evidence="1">Mitochondrial membrane ATP synthase (F(1)F(0) ATP synthase or Complex V) produces ATP from ADP in the presence of a proton gradient across the membrane which is generated by electron transport complexes of the respiratory chain. F-type ATPases consist of two structural domains, F(1) - containing the extramembraneous catalytic core and F(0) - containing the membrane proton channel, linked together by a central stalk and a peripheral stalk. During catalysis, ATP synthesis in the catalytic domain of F(1) is coupled via a rotary mechanism of the central stalk subunits to proton translocation. Key component of the proton channel; it may play a direct role in the translocation of protons across the membrane.</text>
</comment>
<feature type="transmembrane region" description="Helical" evidence="14">
    <location>
        <begin position="172"/>
        <end position="192"/>
    </location>
</feature>
<gene>
    <name evidence="15" type="primary">atp6</name>
    <name evidence="15" type="ORF">E2986_90028</name>
</gene>
<evidence type="ECO:0000256" key="1">
    <source>
        <dbReference type="ARBA" id="ARBA00002070"/>
    </source>
</evidence>